<organism evidence="1 2">
    <name type="scientific">Crepidotus variabilis</name>
    <dbReference type="NCBI Taxonomy" id="179855"/>
    <lineage>
        <taxon>Eukaryota</taxon>
        <taxon>Fungi</taxon>
        <taxon>Dikarya</taxon>
        <taxon>Basidiomycota</taxon>
        <taxon>Agaricomycotina</taxon>
        <taxon>Agaricomycetes</taxon>
        <taxon>Agaricomycetidae</taxon>
        <taxon>Agaricales</taxon>
        <taxon>Agaricineae</taxon>
        <taxon>Crepidotaceae</taxon>
        <taxon>Crepidotus</taxon>
    </lineage>
</organism>
<gene>
    <name evidence="1" type="ORF">CPB83DRAFT_833424</name>
</gene>
<keyword evidence="2" id="KW-1185">Reference proteome</keyword>
<accession>A0A9P6JTC0</accession>
<dbReference type="AlphaFoldDB" id="A0A9P6JTC0"/>
<proteinExistence type="predicted"/>
<name>A0A9P6JTC0_9AGAR</name>
<sequence length="342" mass="38159">MMNVAELSPKVPGGKSPPTLPDELWAYIGRFLSKSELAKSYSISPIFFDLWMKTAFAAVKICSMKDQTTLRILCTMTAVAARYVSRLTLCPQFFQLGEITSSFSRLITQRQAVSLSGKLKGLISAEKIPKSVAVQALLGKITQMTNLRTMVVECIFLDEPQLFGNVAVFLDAVKVHADRLENLEINVPMECLEDVLTATPYCAALQSLSLTFEGNMDPTRGETLWEKATHLISLHSATLRRIMIFAARVSYSALPIFSGLEHLPNLTEASFLLFADYFTPQHKGNALLETFLKTHSKQLRGLELCILHNIAEVFNNSPYYTASSVFLRYKLFPWLSGETALL</sequence>
<dbReference type="EMBL" id="MU157834">
    <property type="protein sequence ID" value="KAF9531768.1"/>
    <property type="molecule type" value="Genomic_DNA"/>
</dbReference>
<evidence type="ECO:0000313" key="2">
    <source>
        <dbReference type="Proteomes" id="UP000807306"/>
    </source>
</evidence>
<reference evidence="1" key="1">
    <citation type="submission" date="2020-11" db="EMBL/GenBank/DDBJ databases">
        <authorList>
            <consortium name="DOE Joint Genome Institute"/>
            <person name="Ahrendt S."/>
            <person name="Riley R."/>
            <person name="Andreopoulos W."/>
            <person name="Labutti K."/>
            <person name="Pangilinan J."/>
            <person name="Ruiz-Duenas F.J."/>
            <person name="Barrasa J.M."/>
            <person name="Sanchez-Garcia M."/>
            <person name="Camarero S."/>
            <person name="Miyauchi S."/>
            <person name="Serrano A."/>
            <person name="Linde D."/>
            <person name="Babiker R."/>
            <person name="Drula E."/>
            <person name="Ayuso-Fernandez I."/>
            <person name="Pacheco R."/>
            <person name="Padilla G."/>
            <person name="Ferreira P."/>
            <person name="Barriuso J."/>
            <person name="Kellner H."/>
            <person name="Castanera R."/>
            <person name="Alfaro M."/>
            <person name="Ramirez L."/>
            <person name="Pisabarro A.G."/>
            <person name="Kuo A."/>
            <person name="Tritt A."/>
            <person name="Lipzen A."/>
            <person name="He G."/>
            <person name="Yan M."/>
            <person name="Ng V."/>
            <person name="Cullen D."/>
            <person name="Martin F."/>
            <person name="Rosso M.-N."/>
            <person name="Henrissat B."/>
            <person name="Hibbett D."/>
            <person name="Martinez A.T."/>
            <person name="Grigoriev I.V."/>
        </authorList>
    </citation>
    <scope>NUCLEOTIDE SEQUENCE</scope>
    <source>
        <strain evidence="1">CBS 506.95</strain>
    </source>
</reference>
<comment type="caution">
    <text evidence="1">The sequence shown here is derived from an EMBL/GenBank/DDBJ whole genome shotgun (WGS) entry which is preliminary data.</text>
</comment>
<dbReference type="Proteomes" id="UP000807306">
    <property type="component" value="Unassembled WGS sequence"/>
</dbReference>
<evidence type="ECO:0000313" key="1">
    <source>
        <dbReference type="EMBL" id="KAF9531768.1"/>
    </source>
</evidence>
<protein>
    <submittedName>
        <fullName evidence="1">Uncharacterized protein</fullName>
    </submittedName>
</protein>
<dbReference type="OrthoDB" id="3039255at2759"/>